<evidence type="ECO:0000256" key="7">
    <source>
        <dbReference type="SAM" id="Phobius"/>
    </source>
</evidence>
<keyword evidence="2" id="KW-0813">Transport</keyword>
<comment type="subcellular location">
    <subcellularLocation>
        <location evidence="1">Membrane</location>
        <topology evidence="1">Multi-pass membrane protein</topology>
    </subcellularLocation>
</comment>
<dbReference type="InterPro" id="IPR058533">
    <property type="entry name" value="Cation_efflux_TM"/>
</dbReference>
<dbReference type="InterPro" id="IPR040177">
    <property type="entry name" value="SLC30A9"/>
</dbReference>
<dbReference type="GO" id="GO:0008324">
    <property type="term" value="F:monoatomic cation transmembrane transporter activity"/>
    <property type="evidence" value="ECO:0007669"/>
    <property type="project" value="InterPro"/>
</dbReference>
<dbReference type="Pfam" id="PF01545">
    <property type="entry name" value="Cation_efflux"/>
    <property type="match status" value="1"/>
</dbReference>
<feature type="transmembrane region" description="Helical" evidence="7">
    <location>
        <begin position="125"/>
        <end position="149"/>
    </location>
</feature>
<feature type="transmembrane region" description="Helical" evidence="7">
    <location>
        <begin position="239"/>
        <end position="261"/>
    </location>
</feature>
<proteinExistence type="predicted"/>
<keyword evidence="5 7" id="KW-0472">Membrane</keyword>
<organism evidence="9 10">
    <name type="scientific">Mobilicoccus pelagius NBRC 104925</name>
    <dbReference type="NCBI Taxonomy" id="1089455"/>
    <lineage>
        <taxon>Bacteria</taxon>
        <taxon>Bacillati</taxon>
        <taxon>Actinomycetota</taxon>
        <taxon>Actinomycetes</taxon>
        <taxon>Micrococcales</taxon>
        <taxon>Dermatophilaceae</taxon>
        <taxon>Mobilicoccus</taxon>
    </lineage>
</organism>
<dbReference type="NCBIfam" id="TIGR01297">
    <property type="entry name" value="CDF"/>
    <property type="match status" value="1"/>
</dbReference>
<evidence type="ECO:0000256" key="3">
    <source>
        <dbReference type="ARBA" id="ARBA00022692"/>
    </source>
</evidence>
<dbReference type="Proteomes" id="UP000004367">
    <property type="component" value="Unassembled WGS sequence"/>
</dbReference>
<dbReference type="STRING" id="1089455.MOPEL_003_00090"/>
<comment type="caution">
    <text evidence="9">The sequence shown here is derived from an EMBL/GenBank/DDBJ whole genome shotgun (WGS) entry which is preliminary data.</text>
</comment>
<keyword evidence="3 7" id="KW-0812">Transmembrane</keyword>
<dbReference type="PANTHER" id="PTHR13414">
    <property type="entry name" value="HUEL-CATION TRANSPORTER"/>
    <property type="match status" value="1"/>
</dbReference>
<keyword evidence="10" id="KW-1185">Reference proteome</keyword>
<dbReference type="GO" id="GO:0006829">
    <property type="term" value="P:zinc ion transport"/>
    <property type="evidence" value="ECO:0007669"/>
    <property type="project" value="InterPro"/>
</dbReference>
<evidence type="ECO:0000259" key="8">
    <source>
        <dbReference type="Pfam" id="PF01545"/>
    </source>
</evidence>
<dbReference type="PANTHER" id="PTHR13414:SF9">
    <property type="entry name" value="PROTON-COUPLED ZINC ANTIPORTER SLC30A9, MITOCHONDRIAL"/>
    <property type="match status" value="1"/>
</dbReference>
<sequence length="362" mass="37817">MTNAHDPASRAPGASDDTLTPLTANEARDAPPSGSVSATGGSADRPSDDSAGGGSILTVLVALGANALIAAAKTAAAVLSGSASMVAEATHSWADTGNELFLLVAERRSAEAADETHPLGYGRAAYVWSMIAAFGLFVAGSILSITHGVSELGAEGEGGDYLLSYVVLAVSFVLEGISFLQALRQTRASARQLQLRPMRYILDTSQTTLRAVFFEDAAALLGILLAASGLVLHEITGNAVYDAIGSILVGVLLGAVALILIQRNIAFLVGQQVSDDTRRRVLTALYDDPEIDAVTFLHMEYVGPSKILLIAAVDLASDDVEAVLQPRIQAVEDRLEERPFVARAFLTLSAPGKTPLPDPDPR</sequence>
<evidence type="ECO:0000256" key="4">
    <source>
        <dbReference type="ARBA" id="ARBA00022989"/>
    </source>
</evidence>
<protein>
    <submittedName>
        <fullName evidence="9">Putative cation efflux protein</fullName>
    </submittedName>
</protein>
<feature type="transmembrane region" description="Helical" evidence="7">
    <location>
        <begin position="212"/>
        <end position="233"/>
    </location>
</feature>
<evidence type="ECO:0000313" key="10">
    <source>
        <dbReference type="Proteomes" id="UP000004367"/>
    </source>
</evidence>
<evidence type="ECO:0000256" key="2">
    <source>
        <dbReference type="ARBA" id="ARBA00022448"/>
    </source>
</evidence>
<accession>H5UMM8</accession>
<feature type="transmembrane region" description="Helical" evidence="7">
    <location>
        <begin position="161"/>
        <end position="183"/>
    </location>
</feature>
<dbReference type="SUPFAM" id="SSF161111">
    <property type="entry name" value="Cation efflux protein transmembrane domain-like"/>
    <property type="match status" value="1"/>
</dbReference>
<dbReference type="GO" id="GO:0016020">
    <property type="term" value="C:membrane"/>
    <property type="evidence" value="ECO:0007669"/>
    <property type="project" value="UniProtKB-SubCell"/>
</dbReference>
<keyword evidence="4 7" id="KW-1133">Transmembrane helix</keyword>
<evidence type="ECO:0000256" key="5">
    <source>
        <dbReference type="ARBA" id="ARBA00023136"/>
    </source>
</evidence>
<evidence type="ECO:0000256" key="6">
    <source>
        <dbReference type="SAM" id="MobiDB-lite"/>
    </source>
</evidence>
<dbReference type="InterPro" id="IPR002524">
    <property type="entry name" value="Cation_efflux"/>
</dbReference>
<feature type="region of interest" description="Disordered" evidence="6">
    <location>
        <begin position="1"/>
        <end position="50"/>
    </location>
</feature>
<dbReference type="RefSeq" id="WP_009480884.1">
    <property type="nucleotide sequence ID" value="NZ_BAFE01000003.1"/>
</dbReference>
<dbReference type="Gene3D" id="1.20.1510.10">
    <property type="entry name" value="Cation efflux protein transmembrane domain"/>
    <property type="match status" value="1"/>
</dbReference>
<evidence type="ECO:0000256" key="1">
    <source>
        <dbReference type="ARBA" id="ARBA00004141"/>
    </source>
</evidence>
<reference evidence="9 10" key="1">
    <citation type="submission" date="2012-02" db="EMBL/GenBank/DDBJ databases">
        <title>Whole genome shotgun sequence of Mobilicoccus pelagius NBRC 104925.</title>
        <authorList>
            <person name="Yoshida Y."/>
            <person name="Hosoyama A."/>
            <person name="Tsuchikane K."/>
            <person name="Katsumata H."/>
            <person name="Yamazaki S."/>
            <person name="Fujita N."/>
        </authorList>
    </citation>
    <scope>NUCLEOTIDE SEQUENCE [LARGE SCALE GENOMIC DNA]</scope>
    <source>
        <strain evidence="9 10">NBRC 104925</strain>
    </source>
</reference>
<feature type="domain" description="Cation efflux protein transmembrane" evidence="8">
    <location>
        <begin position="59"/>
        <end position="266"/>
    </location>
</feature>
<evidence type="ECO:0000313" key="9">
    <source>
        <dbReference type="EMBL" id="GAB46986.1"/>
    </source>
</evidence>
<dbReference type="AlphaFoldDB" id="H5UMM8"/>
<gene>
    <name evidence="9" type="ORF">MOPEL_003_00090</name>
</gene>
<dbReference type="InterPro" id="IPR027469">
    <property type="entry name" value="Cation_efflux_TMD_sf"/>
</dbReference>
<dbReference type="eggNOG" id="COG0053">
    <property type="taxonomic scope" value="Bacteria"/>
</dbReference>
<dbReference type="EMBL" id="BAFE01000003">
    <property type="protein sequence ID" value="GAB46986.1"/>
    <property type="molecule type" value="Genomic_DNA"/>
</dbReference>
<name>H5UMM8_9MICO</name>